<reference evidence="2" key="1">
    <citation type="journal article" date="2012" name="Nat. Biotechnol.">
        <title>Draft genome sequence of pigeonpea (Cajanus cajan), an orphan legume crop of resource-poor farmers.</title>
        <authorList>
            <person name="Varshney R.K."/>
            <person name="Chen W."/>
            <person name="Li Y."/>
            <person name="Bharti A.K."/>
            <person name="Saxena R.K."/>
            <person name="Schlueter J.A."/>
            <person name="Donoghue M.T."/>
            <person name="Azam S."/>
            <person name="Fan G."/>
            <person name="Whaley A.M."/>
            <person name="Farmer A.D."/>
            <person name="Sheridan J."/>
            <person name="Iwata A."/>
            <person name="Tuteja R."/>
            <person name="Penmetsa R.V."/>
            <person name="Wu W."/>
            <person name="Upadhyaya H.D."/>
            <person name="Yang S.P."/>
            <person name="Shah T."/>
            <person name="Saxena K.B."/>
            <person name="Michael T."/>
            <person name="McCombie W.R."/>
            <person name="Yang B."/>
            <person name="Zhang G."/>
            <person name="Yang H."/>
            <person name="Wang J."/>
            <person name="Spillane C."/>
            <person name="Cook D.R."/>
            <person name="May G.D."/>
            <person name="Xu X."/>
            <person name="Jackson S.A."/>
        </authorList>
    </citation>
    <scope>NUCLEOTIDE SEQUENCE [LARGE SCALE GENOMIC DNA]</scope>
</reference>
<evidence type="ECO:0000313" key="3">
    <source>
        <dbReference type="Proteomes" id="UP000075243"/>
    </source>
</evidence>
<dbReference type="GO" id="GO:0015074">
    <property type="term" value="P:DNA integration"/>
    <property type="evidence" value="ECO:0007669"/>
    <property type="project" value="InterPro"/>
</dbReference>
<accession>A0A151QYK5</accession>
<name>A0A151QYK5_CAJCA</name>
<organism evidence="2 3">
    <name type="scientific">Cajanus cajan</name>
    <name type="common">Pigeon pea</name>
    <name type="synonym">Cajanus indicus</name>
    <dbReference type="NCBI Taxonomy" id="3821"/>
    <lineage>
        <taxon>Eukaryota</taxon>
        <taxon>Viridiplantae</taxon>
        <taxon>Streptophyta</taxon>
        <taxon>Embryophyta</taxon>
        <taxon>Tracheophyta</taxon>
        <taxon>Spermatophyta</taxon>
        <taxon>Magnoliopsida</taxon>
        <taxon>eudicotyledons</taxon>
        <taxon>Gunneridae</taxon>
        <taxon>Pentapetalae</taxon>
        <taxon>rosids</taxon>
        <taxon>fabids</taxon>
        <taxon>Fabales</taxon>
        <taxon>Fabaceae</taxon>
        <taxon>Papilionoideae</taxon>
        <taxon>50 kb inversion clade</taxon>
        <taxon>NPAAA clade</taxon>
        <taxon>indigoferoid/millettioid clade</taxon>
        <taxon>Phaseoleae</taxon>
        <taxon>Cajanus</taxon>
    </lineage>
</organism>
<dbReference type="GO" id="GO:0003676">
    <property type="term" value="F:nucleic acid binding"/>
    <property type="evidence" value="ECO:0007669"/>
    <property type="project" value="InterPro"/>
</dbReference>
<dbReference type="Proteomes" id="UP000075243">
    <property type="component" value="Unassembled WGS sequence"/>
</dbReference>
<dbReference type="PANTHER" id="PTHR48475:SF2">
    <property type="entry name" value="RIBONUCLEASE H"/>
    <property type="match status" value="1"/>
</dbReference>
<dbReference type="OMA" id="GHCESHS"/>
<gene>
    <name evidence="2" type="ORF">KK1_043647</name>
</gene>
<dbReference type="Gramene" id="C.cajan_45266.t">
    <property type="protein sequence ID" value="C.cajan_45266.t"/>
    <property type="gene ID" value="C.cajan_45266"/>
</dbReference>
<evidence type="ECO:0000313" key="2">
    <source>
        <dbReference type="EMBL" id="KYP35322.1"/>
    </source>
</evidence>
<sequence length="179" mass="20311">MSVDEPQQTWIIEIMDYIEKGKQPTDPSAAKKLRTQAARYSVVSGEFYRRGFSTPLLKCLDSTQADYVLREVHEGICGSHSGGRTLAAKVLRAGYYWPTLKTDCAEFVKRCVQYQKLNKFITDLGIRHRFTSVEHPQSNGHAEAANKVILTELKKRLGDSKGAWAEELIEVLWAYRCTP</sequence>
<dbReference type="Pfam" id="PF17921">
    <property type="entry name" value="Integrase_H2C2"/>
    <property type="match status" value="1"/>
</dbReference>
<feature type="domain" description="Integrase catalytic" evidence="1">
    <location>
        <begin position="2"/>
        <end position="179"/>
    </location>
</feature>
<dbReference type="InterPro" id="IPR036397">
    <property type="entry name" value="RNaseH_sf"/>
</dbReference>
<dbReference type="PROSITE" id="PS50994">
    <property type="entry name" value="INTEGRASE"/>
    <property type="match status" value="1"/>
</dbReference>
<dbReference type="Gene3D" id="3.30.420.10">
    <property type="entry name" value="Ribonuclease H-like superfamily/Ribonuclease H"/>
    <property type="match status" value="1"/>
</dbReference>
<dbReference type="EMBL" id="KQ484401">
    <property type="protein sequence ID" value="KYP35322.1"/>
    <property type="molecule type" value="Genomic_DNA"/>
</dbReference>
<proteinExistence type="predicted"/>
<dbReference type="InterPro" id="IPR012337">
    <property type="entry name" value="RNaseH-like_sf"/>
</dbReference>
<keyword evidence="3" id="KW-1185">Reference proteome</keyword>
<evidence type="ECO:0000259" key="1">
    <source>
        <dbReference type="PROSITE" id="PS50994"/>
    </source>
</evidence>
<protein>
    <recommendedName>
        <fullName evidence="1">Integrase catalytic domain-containing protein</fullName>
    </recommendedName>
</protein>
<dbReference type="AlphaFoldDB" id="A0A151QYK5"/>
<dbReference type="PANTHER" id="PTHR48475">
    <property type="entry name" value="RIBONUCLEASE H"/>
    <property type="match status" value="1"/>
</dbReference>
<dbReference type="InterPro" id="IPR001584">
    <property type="entry name" value="Integrase_cat-core"/>
</dbReference>
<dbReference type="InterPro" id="IPR041588">
    <property type="entry name" value="Integrase_H2C2"/>
</dbReference>
<dbReference type="SUPFAM" id="SSF53098">
    <property type="entry name" value="Ribonuclease H-like"/>
    <property type="match status" value="1"/>
</dbReference>